<dbReference type="Proteomes" id="UP000215914">
    <property type="component" value="Chromosome 13"/>
</dbReference>
<name>A0A251SWP9_HELAN</name>
<protein>
    <submittedName>
        <fullName evidence="1">Uncharacterized protein</fullName>
    </submittedName>
</protein>
<organism evidence="1 2">
    <name type="scientific">Helianthus annuus</name>
    <name type="common">Common sunflower</name>
    <dbReference type="NCBI Taxonomy" id="4232"/>
    <lineage>
        <taxon>Eukaryota</taxon>
        <taxon>Viridiplantae</taxon>
        <taxon>Streptophyta</taxon>
        <taxon>Embryophyta</taxon>
        <taxon>Tracheophyta</taxon>
        <taxon>Spermatophyta</taxon>
        <taxon>Magnoliopsida</taxon>
        <taxon>eudicotyledons</taxon>
        <taxon>Gunneridae</taxon>
        <taxon>Pentapetalae</taxon>
        <taxon>asterids</taxon>
        <taxon>campanulids</taxon>
        <taxon>Asterales</taxon>
        <taxon>Asteraceae</taxon>
        <taxon>Asteroideae</taxon>
        <taxon>Heliantheae alliance</taxon>
        <taxon>Heliantheae</taxon>
        <taxon>Helianthus</taxon>
    </lineage>
</organism>
<gene>
    <name evidence="1" type="ORF">HannXRQ_Chr13g0422401</name>
</gene>
<accession>A0A251SWP9</accession>
<dbReference type="AlphaFoldDB" id="A0A251SWP9"/>
<evidence type="ECO:0000313" key="2">
    <source>
        <dbReference type="Proteomes" id="UP000215914"/>
    </source>
</evidence>
<dbReference type="InParanoid" id="A0A251SWP9"/>
<dbReference type="EMBL" id="CM007902">
    <property type="protein sequence ID" value="OTG03285.1"/>
    <property type="molecule type" value="Genomic_DNA"/>
</dbReference>
<evidence type="ECO:0000313" key="1">
    <source>
        <dbReference type="EMBL" id="OTG03285.1"/>
    </source>
</evidence>
<sequence>MMLPAFSFTHCVGVIEVYVRYPCHLLQIYQELQRELLVEGGFVYRSSTTTFDALRGYYRGFPTCRERN</sequence>
<reference evidence="2" key="1">
    <citation type="journal article" date="2017" name="Nature">
        <title>The sunflower genome provides insights into oil metabolism, flowering and Asterid evolution.</title>
        <authorList>
            <person name="Badouin H."/>
            <person name="Gouzy J."/>
            <person name="Grassa C.J."/>
            <person name="Murat F."/>
            <person name="Staton S.E."/>
            <person name="Cottret L."/>
            <person name="Lelandais-Briere C."/>
            <person name="Owens G.L."/>
            <person name="Carrere S."/>
            <person name="Mayjonade B."/>
            <person name="Legrand L."/>
            <person name="Gill N."/>
            <person name="Kane N.C."/>
            <person name="Bowers J.E."/>
            <person name="Hubner S."/>
            <person name="Bellec A."/>
            <person name="Berard A."/>
            <person name="Berges H."/>
            <person name="Blanchet N."/>
            <person name="Boniface M.C."/>
            <person name="Brunel D."/>
            <person name="Catrice O."/>
            <person name="Chaidir N."/>
            <person name="Claudel C."/>
            <person name="Donnadieu C."/>
            <person name="Faraut T."/>
            <person name="Fievet G."/>
            <person name="Helmstetter N."/>
            <person name="King M."/>
            <person name="Knapp S.J."/>
            <person name="Lai Z."/>
            <person name="Le Paslier M.C."/>
            <person name="Lippi Y."/>
            <person name="Lorenzon L."/>
            <person name="Mandel J.R."/>
            <person name="Marage G."/>
            <person name="Marchand G."/>
            <person name="Marquand E."/>
            <person name="Bret-Mestries E."/>
            <person name="Morien E."/>
            <person name="Nambeesan S."/>
            <person name="Nguyen T."/>
            <person name="Pegot-Espagnet P."/>
            <person name="Pouilly N."/>
            <person name="Raftis F."/>
            <person name="Sallet E."/>
            <person name="Schiex T."/>
            <person name="Thomas J."/>
            <person name="Vandecasteele C."/>
            <person name="Vares D."/>
            <person name="Vear F."/>
            <person name="Vautrin S."/>
            <person name="Crespi M."/>
            <person name="Mangin B."/>
            <person name="Burke J.M."/>
            <person name="Salse J."/>
            <person name="Munos S."/>
            <person name="Vincourt P."/>
            <person name="Rieseberg L.H."/>
            <person name="Langlade N.B."/>
        </authorList>
    </citation>
    <scope>NUCLEOTIDE SEQUENCE [LARGE SCALE GENOMIC DNA]</scope>
    <source>
        <strain evidence="2">cv. SF193</strain>
    </source>
</reference>
<keyword evidence="2" id="KW-1185">Reference proteome</keyword>
<proteinExistence type="predicted"/>